<comment type="domain">
    <text evidence="19">The tudor-like regions specifically recognize and bind histone H3 unmethylated at 'Arg-2' (H3R2me0), while the PHD-type zinc finger specifically recognizes and binds histone H3 trimethylated at 'Lys-9' (H3K9me3).</text>
</comment>
<dbReference type="UniPathway" id="UPA00143"/>
<dbReference type="GO" id="GO:0008270">
    <property type="term" value="F:zinc ion binding"/>
    <property type="evidence" value="ECO:0007669"/>
    <property type="project" value="UniProtKB-KW"/>
</dbReference>
<dbReference type="InterPro" id="IPR029071">
    <property type="entry name" value="Ubiquitin-like_domsf"/>
</dbReference>
<dbReference type="SUPFAM" id="SSF57903">
    <property type="entry name" value="FYVE/PHD zinc finger"/>
    <property type="match status" value="1"/>
</dbReference>
<evidence type="ECO:0000256" key="4">
    <source>
        <dbReference type="ARBA" id="ARBA00022553"/>
    </source>
</evidence>
<dbReference type="Pfam" id="PF02182">
    <property type="entry name" value="SAD_SRA"/>
    <property type="match status" value="1"/>
</dbReference>
<dbReference type="GO" id="GO:0005634">
    <property type="term" value="C:nucleus"/>
    <property type="evidence" value="ECO:0007669"/>
    <property type="project" value="UniProtKB-SubCell"/>
</dbReference>
<evidence type="ECO:0000259" key="23">
    <source>
        <dbReference type="PROSITE" id="PS50089"/>
    </source>
</evidence>
<dbReference type="SMART" id="SM00466">
    <property type="entry name" value="SRA"/>
    <property type="match status" value="1"/>
</dbReference>
<dbReference type="PROSITE" id="PS51015">
    <property type="entry name" value="YDG"/>
    <property type="match status" value="1"/>
</dbReference>
<dbReference type="PROSITE" id="PS50089">
    <property type="entry name" value="ZF_RING_2"/>
    <property type="match status" value="2"/>
</dbReference>
<keyword evidence="3" id="KW-0678">Repressor</keyword>
<evidence type="ECO:0000256" key="20">
    <source>
        <dbReference type="SAM" id="MobiDB-lite"/>
    </source>
</evidence>
<keyword evidence="4" id="KW-0597">Phosphoprotein</keyword>
<evidence type="ECO:0000259" key="24">
    <source>
        <dbReference type="PROSITE" id="PS51015"/>
    </source>
</evidence>
<dbReference type="PANTHER" id="PTHR14140:SF2">
    <property type="entry name" value="E3 UBIQUITIN-PROTEIN LIGASE UHRF1"/>
    <property type="match status" value="1"/>
</dbReference>
<dbReference type="AlphaFoldDB" id="A0A4W5PHX0"/>
<feature type="compositionally biased region" description="Polar residues" evidence="20">
    <location>
        <begin position="106"/>
        <end position="115"/>
    </location>
</feature>
<feature type="domain" description="RING-type" evidence="23">
    <location>
        <begin position="336"/>
        <end position="382"/>
    </location>
</feature>
<dbReference type="Pfam" id="PF00240">
    <property type="entry name" value="ubiquitin"/>
    <property type="match status" value="1"/>
</dbReference>
<dbReference type="GO" id="GO:0016567">
    <property type="term" value="P:protein ubiquitination"/>
    <property type="evidence" value="ECO:0007669"/>
    <property type="project" value="UniProtKB-UniRule"/>
</dbReference>
<evidence type="ECO:0000259" key="22">
    <source>
        <dbReference type="PROSITE" id="PS50053"/>
    </source>
</evidence>
<evidence type="ECO:0000256" key="13">
    <source>
        <dbReference type="ARBA" id="ARBA00023125"/>
    </source>
</evidence>
<evidence type="ECO:0000256" key="7">
    <source>
        <dbReference type="ARBA" id="ARBA00022737"/>
    </source>
</evidence>
<feature type="domain" description="Ubiquitin-like" evidence="22">
    <location>
        <begin position="12"/>
        <end position="89"/>
    </location>
</feature>
<dbReference type="GO" id="GO:0003677">
    <property type="term" value="F:DNA binding"/>
    <property type="evidence" value="ECO:0007669"/>
    <property type="project" value="UniProtKB-KW"/>
</dbReference>
<dbReference type="PANTHER" id="PTHR14140">
    <property type="entry name" value="E3 UBIQUITIN-PROTEIN LIGASE UHRF-RELATED"/>
    <property type="match status" value="1"/>
</dbReference>
<dbReference type="GO" id="GO:0061630">
    <property type="term" value="F:ubiquitin protein ligase activity"/>
    <property type="evidence" value="ECO:0007669"/>
    <property type="project" value="UniProtKB-UniRule"/>
</dbReference>
<dbReference type="FunFam" id="2.30.30.140:FF:000068">
    <property type="entry name" value="E3 ubiquitin-protein ligase UHRF1 isoform 1"/>
    <property type="match status" value="1"/>
</dbReference>
<feature type="domain" description="YDG" evidence="24">
    <location>
        <begin position="437"/>
        <end position="600"/>
    </location>
</feature>
<reference evidence="26" key="1">
    <citation type="submission" date="2018-06" db="EMBL/GenBank/DDBJ databases">
        <title>Genome assembly of Danube salmon.</title>
        <authorList>
            <person name="Macqueen D.J."/>
            <person name="Gundappa M.K."/>
        </authorList>
    </citation>
    <scope>NUCLEOTIDE SEQUENCE [LARGE SCALE GENOMIC DNA]</scope>
</reference>
<evidence type="ECO:0000313" key="25">
    <source>
        <dbReference type="Ensembl" id="ENSHHUP00000061225.1"/>
    </source>
</evidence>
<dbReference type="InterPro" id="IPR036987">
    <property type="entry name" value="SRA-YDG_sf"/>
</dbReference>
<keyword evidence="5 19" id="KW-0808">Transferase</keyword>
<feature type="domain" description="PHD-type" evidence="21">
    <location>
        <begin position="333"/>
        <end position="384"/>
    </location>
</feature>
<dbReference type="InterPro" id="IPR019787">
    <property type="entry name" value="Znf_PHD-finger"/>
</dbReference>
<protein>
    <recommendedName>
        <fullName evidence="19">E3 ubiquitin-protein ligase UHRF</fullName>
        <ecNumber evidence="19">2.3.2.27</ecNumber>
    </recommendedName>
    <alternativeName>
        <fullName evidence="19">RING-type E3 ubiquitin transferase UHRF</fullName>
    </alternativeName>
    <alternativeName>
        <fullName evidence="19">Ubiquitin-like PHD and RING finger domain-containing protein</fullName>
    </alternativeName>
    <alternativeName>
        <fullName evidence="19">Ubiquitin-like-containing PHD and RING finger domains protein</fullName>
    </alternativeName>
</protein>
<evidence type="ECO:0000256" key="18">
    <source>
        <dbReference type="PROSITE-ProRule" id="PRU00358"/>
    </source>
</evidence>
<dbReference type="PROSITE" id="PS50016">
    <property type="entry name" value="ZF_PHD_2"/>
    <property type="match status" value="1"/>
</dbReference>
<dbReference type="FunFam" id="3.30.40.10:FF:000066">
    <property type="entry name" value="E3 ubiquitin-protein ligase UHRF2 isoform X1"/>
    <property type="match status" value="1"/>
</dbReference>
<keyword evidence="13 19" id="KW-0238">DNA-binding</keyword>
<keyword evidence="11" id="KW-0156">Chromatin regulator</keyword>
<feature type="compositionally biased region" description="Basic and acidic residues" evidence="20">
    <location>
        <begin position="116"/>
        <end position="126"/>
    </location>
</feature>
<dbReference type="InterPro" id="IPR021991">
    <property type="entry name" value="TTD_dom"/>
</dbReference>
<dbReference type="Gene3D" id="2.30.30.1150">
    <property type="match status" value="1"/>
</dbReference>
<reference evidence="25" key="2">
    <citation type="submission" date="2025-08" db="UniProtKB">
        <authorList>
            <consortium name="Ensembl"/>
        </authorList>
    </citation>
    <scope>IDENTIFICATION</scope>
</reference>
<dbReference type="Pfam" id="PF00628">
    <property type="entry name" value="PHD"/>
    <property type="match status" value="1"/>
</dbReference>
<dbReference type="SMART" id="SM00184">
    <property type="entry name" value="RING"/>
    <property type="match status" value="2"/>
</dbReference>
<dbReference type="InterPro" id="IPR015947">
    <property type="entry name" value="PUA-like_sf"/>
</dbReference>
<dbReference type="InterPro" id="IPR047466">
    <property type="entry name" value="RING-HC_UHRF2"/>
</dbReference>
<keyword evidence="7" id="KW-0677">Repeat</keyword>
<evidence type="ECO:0000256" key="1">
    <source>
        <dbReference type="ARBA" id="ARBA00000900"/>
    </source>
</evidence>
<evidence type="ECO:0000256" key="15">
    <source>
        <dbReference type="ARBA" id="ARBA00023242"/>
    </source>
</evidence>
<dbReference type="InterPro" id="IPR017907">
    <property type="entry name" value="Znf_RING_CS"/>
</dbReference>
<accession>A0A4W5PHX0</accession>
<keyword evidence="14" id="KW-0804">Transcription</keyword>
<evidence type="ECO:0000259" key="21">
    <source>
        <dbReference type="PROSITE" id="PS50016"/>
    </source>
</evidence>
<evidence type="ECO:0000256" key="5">
    <source>
        <dbReference type="ARBA" id="ARBA00022679"/>
    </source>
</evidence>
<dbReference type="InterPro" id="IPR003105">
    <property type="entry name" value="SRA_YDG"/>
</dbReference>
<dbReference type="InterPro" id="IPR001965">
    <property type="entry name" value="Znf_PHD"/>
</dbReference>
<dbReference type="InterPro" id="IPR000626">
    <property type="entry name" value="Ubiquitin-like_dom"/>
</dbReference>
<comment type="catalytic activity">
    <reaction evidence="1 19">
        <text>S-ubiquitinyl-[E2 ubiquitin-conjugating enzyme]-L-cysteine + [acceptor protein]-L-lysine = [E2 ubiquitin-conjugating enzyme]-L-cysteine + N(6)-ubiquitinyl-[acceptor protein]-L-lysine.</text>
        <dbReference type="EC" id="2.3.2.27"/>
    </reaction>
</comment>
<dbReference type="CDD" id="cd17122">
    <property type="entry name" value="Ubl_UHRF1"/>
    <property type="match status" value="1"/>
</dbReference>
<dbReference type="CDD" id="cd20457">
    <property type="entry name" value="Tudor_UHRF1_rpt2"/>
    <property type="match status" value="1"/>
</dbReference>
<dbReference type="SUPFAM" id="SSF57850">
    <property type="entry name" value="RING/U-box"/>
    <property type="match status" value="1"/>
</dbReference>
<dbReference type="Gene3D" id="3.10.20.90">
    <property type="entry name" value="Phosphatidylinositol 3-kinase Catalytic Subunit, Chain A, domain 1"/>
    <property type="match status" value="1"/>
</dbReference>
<evidence type="ECO:0000256" key="19">
    <source>
        <dbReference type="RuleBase" id="RU369101"/>
    </source>
</evidence>
<evidence type="ECO:0000256" key="6">
    <source>
        <dbReference type="ARBA" id="ARBA00022723"/>
    </source>
</evidence>
<dbReference type="InterPro" id="IPR001841">
    <property type="entry name" value="Znf_RING"/>
</dbReference>
<dbReference type="Gene3D" id="2.30.280.10">
    <property type="entry name" value="SRA-YDG"/>
    <property type="match status" value="1"/>
</dbReference>
<dbReference type="PROSITE" id="PS00518">
    <property type="entry name" value="ZF_RING_1"/>
    <property type="match status" value="1"/>
</dbReference>
<feature type="region of interest" description="Disordered" evidence="20">
    <location>
        <begin position="94"/>
        <end position="139"/>
    </location>
</feature>
<evidence type="ECO:0000256" key="17">
    <source>
        <dbReference type="PROSITE-ProRule" id="PRU00175"/>
    </source>
</evidence>
<feature type="domain" description="RING-type" evidence="23">
    <location>
        <begin position="700"/>
        <end position="739"/>
    </location>
</feature>
<keyword evidence="6 19" id="KW-0479">Metal-binding</keyword>
<evidence type="ECO:0000256" key="14">
    <source>
        <dbReference type="ARBA" id="ARBA00023163"/>
    </source>
</evidence>
<comment type="function">
    <text evidence="19">Multi domain E3 ubiquitin ligase that also plays a role in DNA methylation and histone modifications.</text>
</comment>
<dbReference type="InterPro" id="IPR045134">
    <property type="entry name" value="UHRF1/2-like"/>
</dbReference>
<evidence type="ECO:0000256" key="9">
    <source>
        <dbReference type="ARBA" id="ARBA00022786"/>
    </source>
</evidence>
<name>A0A4W5PHX0_9TELE</name>
<dbReference type="PROSITE" id="PS50053">
    <property type="entry name" value="UBIQUITIN_2"/>
    <property type="match status" value="1"/>
</dbReference>
<dbReference type="InterPro" id="IPR013083">
    <property type="entry name" value="Znf_RING/FYVE/PHD"/>
</dbReference>
<dbReference type="FunFam" id="3.10.20.90:FF:000143">
    <property type="entry name" value="E3 ubiquitin-protein ligase UHRF1 isoform 1"/>
    <property type="match status" value="1"/>
</dbReference>
<proteinExistence type="predicted"/>
<dbReference type="SUPFAM" id="SSF88697">
    <property type="entry name" value="PUA domain-like"/>
    <property type="match status" value="1"/>
</dbReference>
<dbReference type="GO" id="GO:0042393">
    <property type="term" value="F:histone binding"/>
    <property type="evidence" value="ECO:0007669"/>
    <property type="project" value="UniProtKB-UniRule"/>
</dbReference>
<keyword evidence="9 19" id="KW-0833">Ubl conjugation pathway</keyword>
<comment type="domain">
    <text evidence="19">The YDG domain mediates the interaction with histone H3.</text>
</comment>
<reference evidence="25" key="3">
    <citation type="submission" date="2025-09" db="UniProtKB">
        <authorList>
            <consortium name="Ensembl"/>
        </authorList>
    </citation>
    <scope>IDENTIFICATION</scope>
</reference>
<sequence length="769" mass="86800">IIYFFLPDLTAMWIQVRTMDGKETHRIDSLSKLTKVDELRLKISELFKVEPERQRLFYRGKQMEDSHTIFDYNVGLNDIVQLLVRQATPPAAVLKRKDKEAELSDSDSGCGSAQSESDKSSTHSETEVQAAGTSAQTDTPDLVDPGFGFYKINEFVDARDLNMGAWFEAQIVNITKTTKTPGEEEGSDSKLGEEEVIHYHVKYEDYPENGVVPLQSKDVRPRARTVYQWHQLEAGMVVMVNFNPDEPKERGYWYDAQIQKKRETRTVHEIYAKILVAGDSLNDCRIMFLTEIYKIEEPGALDGSGAGSDSPLKRSNGPECKHCKDDLKKNCRWCNCHVCGVKQDPDKQLLCDECDMAFHIYCLNPRLTSLPDDDDWYCPECRNDASEVVLAGEKLKDSKKKSKMASASSTSQRDWGKGMACVGRSKQCTIVPSNHYGPVPGVPVGSIWKFRVQVSESGCHRPHVAGIHGRSNDGAYSLVLAGGYEDDQDDGNEFTYTGSGGRDLSGNKRTAEQSCDQKLTNMNRALALNCNASVNEKDGATAKDWKAGKPVRVVRSSKGRKHSKFSPEDGNRYDGIYKVVKYWPEKGKSGFLVWRYLLKRNDDEPAPWTRDGKERIKKLGLTMQVKRHGSSSEEKSSPAKGTPKKMKLEAYKLTKEQKAWIKDDEPNRKVWDEAMESLALGPLFLHFQKFLNKVEEVFLCICCQEVVFQPITTECQHNVCRECLQRSFKAEVYSCPACRHDLGKNNPMSVNKPLQAILNQFFPGYSSGR</sequence>
<dbReference type="FunFam" id="2.30.280.10:FF:000001">
    <property type="entry name" value="E3 ubiquitin-protein ligase UHRF1 isoform 1"/>
    <property type="match status" value="1"/>
</dbReference>
<evidence type="ECO:0000313" key="26">
    <source>
        <dbReference type="Proteomes" id="UP000314982"/>
    </source>
</evidence>
<dbReference type="InterPro" id="IPR047406">
    <property type="entry name" value="Ubl_UHRF1"/>
</dbReference>
<dbReference type="Proteomes" id="UP000314982">
    <property type="component" value="Unassembled WGS sequence"/>
</dbReference>
<dbReference type="SUPFAM" id="SSF54236">
    <property type="entry name" value="Ubiquitin-like"/>
    <property type="match status" value="1"/>
</dbReference>
<evidence type="ECO:0000256" key="11">
    <source>
        <dbReference type="ARBA" id="ARBA00022853"/>
    </source>
</evidence>
<keyword evidence="26" id="KW-1185">Reference proteome</keyword>
<evidence type="ECO:0000256" key="16">
    <source>
        <dbReference type="ARBA" id="ARBA00023306"/>
    </source>
</evidence>
<evidence type="ECO:0000256" key="8">
    <source>
        <dbReference type="ARBA" id="ARBA00022771"/>
    </source>
</evidence>
<dbReference type="SMART" id="SM00213">
    <property type="entry name" value="UBQ"/>
    <property type="match status" value="1"/>
</dbReference>
<dbReference type="SMART" id="SM00249">
    <property type="entry name" value="PHD"/>
    <property type="match status" value="1"/>
</dbReference>
<dbReference type="CDD" id="cd20455">
    <property type="entry name" value="Tudor_UHRF1_rpt1"/>
    <property type="match status" value="1"/>
</dbReference>
<keyword evidence="8 17" id="KW-0863">Zinc-finger</keyword>
<dbReference type="CDD" id="cd15616">
    <property type="entry name" value="PHD_UHRF1"/>
    <property type="match status" value="1"/>
</dbReference>
<dbReference type="GO" id="GO:0044027">
    <property type="term" value="P:negative regulation of gene expression via chromosomal CpG island methylation"/>
    <property type="evidence" value="ECO:0007669"/>
    <property type="project" value="TreeGrafter"/>
</dbReference>
<keyword evidence="10 19" id="KW-0862">Zinc</keyword>
<comment type="subcellular location">
    <subcellularLocation>
        <location evidence="18 19">Nucleus</location>
    </subcellularLocation>
</comment>
<dbReference type="Pfam" id="PF12148">
    <property type="entry name" value="TTD"/>
    <property type="match status" value="1"/>
</dbReference>
<dbReference type="CDD" id="cd16770">
    <property type="entry name" value="RING-HC_UHRF2"/>
    <property type="match status" value="1"/>
</dbReference>
<keyword evidence="16" id="KW-0131">Cell cycle</keyword>
<keyword evidence="15 18" id="KW-0539">Nucleus</keyword>
<dbReference type="EC" id="2.3.2.27" evidence="19"/>
<organism evidence="25 26">
    <name type="scientific">Hucho hucho</name>
    <name type="common">huchen</name>
    <dbReference type="NCBI Taxonomy" id="62062"/>
    <lineage>
        <taxon>Eukaryota</taxon>
        <taxon>Metazoa</taxon>
        <taxon>Chordata</taxon>
        <taxon>Craniata</taxon>
        <taxon>Vertebrata</taxon>
        <taxon>Euteleostomi</taxon>
        <taxon>Actinopterygii</taxon>
        <taxon>Neopterygii</taxon>
        <taxon>Teleostei</taxon>
        <taxon>Protacanthopterygii</taxon>
        <taxon>Salmoniformes</taxon>
        <taxon>Salmonidae</taxon>
        <taxon>Salmoninae</taxon>
        <taxon>Hucho</taxon>
    </lineage>
</organism>
<evidence type="ECO:0000256" key="12">
    <source>
        <dbReference type="ARBA" id="ARBA00023015"/>
    </source>
</evidence>
<comment type="pathway">
    <text evidence="2 19">Protein modification; protein ubiquitination.</text>
</comment>
<dbReference type="InterPro" id="IPR011011">
    <property type="entry name" value="Znf_FYVE_PHD"/>
</dbReference>
<evidence type="ECO:0000256" key="3">
    <source>
        <dbReference type="ARBA" id="ARBA00022491"/>
    </source>
</evidence>
<evidence type="ECO:0000256" key="10">
    <source>
        <dbReference type="ARBA" id="ARBA00022833"/>
    </source>
</evidence>
<keyword evidence="12" id="KW-0805">Transcription regulation</keyword>
<dbReference type="Gene3D" id="3.30.40.10">
    <property type="entry name" value="Zinc/RING finger domain, C3HC4 (zinc finger)"/>
    <property type="match status" value="1"/>
</dbReference>
<evidence type="ECO:0000256" key="2">
    <source>
        <dbReference type="ARBA" id="ARBA00004906"/>
    </source>
</evidence>
<dbReference type="Gene3D" id="2.30.30.140">
    <property type="match status" value="1"/>
</dbReference>
<dbReference type="Ensembl" id="ENSHHUT00000063304.1">
    <property type="protein sequence ID" value="ENSHHUP00000061225.1"/>
    <property type="gene ID" value="ENSHHUG00000036171.1"/>
</dbReference>
<dbReference type="GeneTree" id="ENSGT00390000008296"/>
<feature type="region of interest" description="Disordered" evidence="20">
    <location>
        <begin position="624"/>
        <end position="646"/>
    </location>
</feature>